<organism evidence="1 2">
    <name type="scientific">Flavobacterium phage 23T</name>
    <dbReference type="NCBI Taxonomy" id="1814279"/>
    <lineage>
        <taxon>Viruses</taxon>
        <taxon>Duplodnaviria</taxon>
        <taxon>Heunggongvirae</taxon>
        <taxon>Uroviricota</taxon>
        <taxon>Caudoviricetes</taxon>
        <taxon>Duneviridae</taxon>
        <taxon>Unahavirus</taxon>
        <taxon>Unahavirus uv23T</taxon>
    </lineage>
</organism>
<dbReference type="EMBL" id="KU599888">
    <property type="protein sequence ID" value="ANB41019.1"/>
    <property type="molecule type" value="Genomic_DNA"/>
</dbReference>
<evidence type="ECO:0000313" key="2">
    <source>
        <dbReference type="Proteomes" id="UP000225447"/>
    </source>
</evidence>
<sequence>MDKNKTIPTLSETTVMPCAISDDDLKSAYEKIQIDFEPIQAEFDIIKSKFESDKKERNDTFKIILEKYYDERFLDKEGTPIKIGDTISDGKSFYYVSDRGMQMIFGTMIFNNRITCKKLDKDLRIGKKDFSFFPRDLTDFVVHKA</sequence>
<dbReference type="RefSeq" id="YP_009592355.1">
    <property type="nucleotide sequence ID" value="NC_041859.1"/>
</dbReference>
<protein>
    <submittedName>
        <fullName evidence="1">Uncharacterized protein</fullName>
    </submittedName>
</protein>
<keyword evidence="2" id="KW-1185">Reference proteome</keyword>
<dbReference type="KEGG" id="vg:40067828"/>
<dbReference type="Proteomes" id="UP000225447">
    <property type="component" value="Segment"/>
</dbReference>
<accession>A0A1B0WMC7</accession>
<evidence type="ECO:0000313" key="1">
    <source>
        <dbReference type="EMBL" id="ANB41019.1"/>
    </source>
</evidence>
<reference evidence="1 2" key="1">
    <citation type="submission" date="2016-01" db="EMBL/GenBank/DDBJ databases">
        <title>Molecular aspects and genomic diversity of bacteriophages-specific to fish pathogen Flavobacterium psychrophilum.</title>
        <authorList>
            <person name="Castillo D."/>
            <person name="Middelboe M."/>
        </authorList>
    </citation>
    <scope>NUCLEOTIDE SEQUENCE [LARGE SCALE GENOMIC DNA]</scope>
</reference>
<name>A0A1B0WMC7_9CAUD</name>
<dbReference type="GeneID" id="40067828"/>
<proteinExistence type="predicted"/>